<sequence>MNASVIMPIFSDGSGSSAFIRLHNSQFKAIALSISSPRPMLSLGGFGKVKPNLHLSKPLMMNLRDLWRLLKETVAELQFNQISLLASSLAYYTVLSLPPLIVVMIMLVGAIFGEAAAQGEVVNQIQDIVGEEGAGAVQTAIANMREDTGGGTLRLIVNLGFLAFGASGVFAQIQDALDRIWEVKPEPRRHLFHFFRKRLLSFAMVLVIAFLLFVSLVINTGLGAMVQYLSEFLPDLVPVWRILSFLLTLIGATLLFAAMYTILPDAKVEWRDAMVGATITAILFMLGQFFFSIFLNQTDFASTYGVAGSIVILLVWTFYTAHILFLGAEFTKVYARMHGSPIVPEEYAVSRESEAQTSERRNK</sequence>
<gene>
    <name evidence="1" type="ORF">BH720_031745</name>
</gene>
<protein>
    <submittedName>
        <fullName evidence="1">YihY/virulence factor BrkB family protein</fullName>
    </submittedName>
</protein>
<evidence type="ECO:0000313" key="2">
    <source>
        <dbReference type="Proteomes" id="UP000095472"/>
    </source>
</evidence>
<organism evidence="1 2">
    <name type="scientific">Desertifilum tharense IPPAS B-1220</name>
    <dbReference type="NCBI Taxonomy" id="1781255"/>
    <lineage>
        <taxon>Bacteria</taxon>
        <taxon>Bacillati</taxon>
        <taxon>Cyanobacteriota</taxon>
        <taxon>Cyanophyceae</taxon>
        <taxon>Desertifilales</taxon>
        <taxon>Desertifilaceae</taxon>
        <taxon>Desertifilum</taxon>
    </lineage>
</organism>
<keyword evidence="2" id="KW-1185">Reference proteome</keyword>
<accession>A0ACD5GS77</accession>
<name>A0ACD5GS77_9CYAN</name>
<dbReference type="Proteomes" id="UP000095472">
    <property type="component" value="Chromosome"/>
</dbReference>
<evidence type="ECO:0000313" key="1">
    <source>
        <dbReference type="EMBL" id="XPM63733.1"/>
    </source>
</evidence>
<reference evidence="1 2" key="1">
    <citation type="journal article" date="2016" name="Genome Announc.">
        <title>Draft Genome Sequence of the Thermotolerant Cyanobacterium Desertifilum sp. IPPAS B-1220.</title>
        <authorList>
            <person name="Mironov K.S."/>
            <person name="Sinetova M.A."/>
            <person name="Bolatkhan K."/>
            <person name="Zayadan B.K."/>
            <person name="Ustinova V.V."/>
            <person name="Kupriyanova E.V."/>
            <person name="Skrypnik A.N."/>
            <person name="Gogoleva N.E."/>
            <person name="Gogolev Y.V."/>
            <person name="Los D.A."/>
        </authorList>
    </citation>
    <scope>NUCLEOTIDE SEQUENCE [LARGE SCALE GENOMIC DNA]</scope>
    <source>
        <strain evidence="1 2">IPPAS B-1220</strain>
    </source>
</reference>
<proteinExistence type="predicted"/>
<dbReference type="EMBL" id="CP182909">
    <property type="protein sequence ID" value="XPM63733.1"/>
    <property type="molecule type" value="Genomic_DNA"/>
</dbReference>